<keyword evidence="2" id="KW-1185">Reference proteome</keyword>
<reference evidence="1 2" key="1">
    <citation type="submission" date="2018-05" db="EMBL/GenBank/DDBJ databases">
        <title>Genomic Encyclopedia of Type Strains, Phase I: the one thousand microbial genomes (KMG-I) project.</title>
        <authorList>
            <person name="Kyrpides N."/>
        </authorList>
    </citation>
    <scope>NUCLEOTIDE SEQUENCE [LARGE SCALE GENOMIC DNA]</scope>
    <source>
        <strain evidence="1 2">DSM 15611</strain>
    </source>
</reference>
<evidence type="ECO:0000313" key="2">
    <source>
        <dbReference type="Proteomes" id="UP000248314"/>
    </source>
</evidence>
<organism evidence="1 2">
    <name type="scientific">Hoylesella shahii DSM 15611 = JCM 12083</name>
    <dbReference type="NCBI Taxonomy" id="1122991"/>
    <lineage>
        <taxon>Bacteria</taxon>
        <taxon>Pseudomonadati</taxon>
        <taxon>Bacteroidota</taxon>
        <taxon>Bacteroidia</taxon>
        <taxon>Bacteroidales</taxon>
        <taxon>Prevotellaceae</taxon>
        <taxon>Hoylesella</taxon>
    </lineage>
</organism>
<dbReference type="STRING" id="1122991.GCA_000613445_02990"/>
<dbReference type="EMBL" id="QJJX01000016">
    <property type="protein sequence ID" value="PXX21786.1"/>
    <property type="molecule type" value="Genomic_DNA"/>
</dbReference>
<accession>A0A318HXL9</accession>
<dbReference type="Proteomes" id="UP000248314">
    <property type="component" value="Unassembled WGS sequence"/>
</dbReference>
<sequence length="50" mass="5789">MLIKLSPALLSLNFNNTFGLETQVFFQLSYLDNERFSHTKKSISPPHIIH</sequence>
<name>A0A318HXL9_9BACT</name>
<evidence type="ECO:0000313" key="1">
    <source>
        <dbReference type="EMBL" id="PXX21786.1"/>
    </source>
</evidence>
<proteinExistence type="predicted"/>
<protein>
    <submittedName>
        <fullName evidence="1">Uncharacterized protein</fullName>
    </submittedName>
</protein>
<gene>
    <name evidence="1" type="ORF">EJ73_01568</name>
</gene>
<comment type="caution">
    <text evidence="1">The sequence shown here is derived from an EMBL/GenBank/DDBJ whole genome shotgun (WGS) entry which is preliminary data.</text>
</comment>
<dbReference type="AlphaFoldDB" id="A0A318HXL9"/>